<feature type="domain" description="Glycosyl transferase family 1" evidence="3">
    <location>
        <begin position="197"/>
        <end position="352"/>
    </location>
</feature>
<evidence type="ECO:0000256" key="2">
    <source>
        <dbReference type="ARBA" id="ARBA00022679"/>
    </source>
</evidence>
<dbReference type="AlphaFoldDB" id="D4Z5H7"/>
<reference evidence="4 5" key="1">
    <citation type="journal article" date="2010" name="J. Bacteriol.">
        <title>Complete genome sequence of the representative gamma-hexachlorocyclohexane-degrading bacterium Sphingobium japonicum UT26.</title>
        <authorList>
            <person name="Nagata Y."/>
            <person name="Ohtsubo Y."/>
            <person name="Endo R."/>
            <person name="Ichikawa N."/>
            <person name="Ankai A."/>
            <person name="Oguchi A."/>
            <person name="Fukui S."/>
            <person name="Fujita N."/>
            <person name="Tsuda M."/>
        </authorList>
    </citation>
    <scope>NUCLEOTIDE SEQUENCE [LARGE SCALE GENOMIC DNA]</scope>
    <source>
        <strain evidence="5">DSM 16413 / CCM 7287 / MTCC 6362 / UT26 / NBRC 101211 / UT26S</strain>
    </source>
</reference>
<gene>
    <name evidence="4" type="primary">wcbH</name>
    <name evidence="4" type="ordered locus">SJA_C1-30250</name>
</gene>
<accession>D4Z5H7</accession>
<dbReference type="GO" id="GO:0016757">
    <property type="term" value="F:glycosyltransferase activity"/>
    <property type="evidence" value="ECO:0007669"/>
    <property type="project" value="UniProtKB-KW"/>
</dbReference>
<evidence type="ECO:0000313" key="4">
    <source>
        <dbReference type="EMBL" id="BAI97859.1"/>
    </source>
</evidence>
<dbReference type="PANTHER" id="PTHR12526:SF510">
    <property type="entry name" value="D-INOSITOL 3-PHOSPHATE GLYCOSYLTRANSFERASE"/>
    <property type="match status" value="1"/>
</dbReference>
<evidence type="ECO:0000256" key="1">
    <source>
        <dbReference type="ARBA" id="ARBA00022676"/>
    </source>
</evidence>
<evidence type="ECO:0000259" key="3">
    <source>
        <dbReference type="Pfam" id="PF00534"/>
    </source>
</evidence>
<dbReference type="EMBL" id="AP010803">
    <property type="protein sequence ID" value="BAI97859.1"/>
    <property type="molecule type" value="Genomic_DNA"/>
</dbReference>
<keyword evidence="5" id="KW-1185">Reference proteome</keyword>
<dbReference type="KEGG" id="sjp:SJA_C1-30250"/>
<dbReference type="HOGENOM" id="CLU_043949_0_0_5"/>
<dbReference type="PANTHER" id="PTHR12526">
    <property type="entry name" value="GLYCOSYLTRANSFERASE"/>
    <property type="match status" value="1"/>
</dbReference>
<keyword evidence="1" id="KW-0328">Glycosyltransferase</keyword>
<dbReference type="SUPFAM" id="SSF53756">
    <property type="entry name" value="UDP-Glycosyltransferase/glycogen phosphorylase"/>
    <property type="match status" value="1"/>
</dbReference>
<dbReference type="InterPro" id="IPR001296">
    <property type="entry name" value="Glyco_trans_1"/>
</dbReference>
<protein>
    <submittedName>
        <fullName evidence="4">Glycosyltransferase WcbH</fullName>
    </submittedName>
</protein>
<sequence length="433" mass="47207">MQILWVTPFNTRSAIGTYSREVCEELVSRGHDVRIMRVESGAEARWPAISTSIQILGPDDAIPADIDLVIINYGNHAPYHAGTLRIAAERPAIAVFHDAEMRHFEGGMQDRHQALMPTVMGEDGLQNAAPSELDIVDPGARPILAALAAMASGAIVHGPHYQPTVAAACPGPVEVLPLCFPDIGTTQTKHECTSTRRVVIFGIISPYKQPDRLLRAVSDLQAEFGAIEVHLAGSIEAHYRSELTNIAADLGVAEPIFHGYLSDQDLSAVLTRADAICCLRHPVTEGGSASLITAMYQGRPLIVSNVASYSMAPDELIHKISYGEEVSDLASALRRIFLDPAHSDKMALQARDWARITYSSATYVDRLEILIARVMDILPVVQALRQLTSHAISPDGRAMPSALFAMAQATEELFKPRQYQYHDLADYRGQQGS</sequence>
<dbReference type="CDD" id="cd03801">
    <property type="entry name" value="GT4_PimA-like"/>
    <property type="match status" value="1"/>
</dbReference>
<dbReference type="Gene3D" id="3.40.50.2000">
    <property type="entry name" value="Glycogen Phosphorylase B"/>
    <property type="match status" value="1"/>
</dbReference>
<dbReference type="GeneID" id="29274548"/>
<proteinExistence type="predicted"/>
<dbReference type="Pfam" id="PF00534">
    <property type="entry name" value="Glycos_transf_1"/>
    <property type="match status" value="1"/>
</dbReference>
<name>D4Z5H7_SPHIU</name>
<dbReference type="RefSeq" id="WP_013041147.1">
    <property type="nucleotide sequence ID" value="NC_014006.1"/>
</dbReference>
<keyword evidence="2 4" id="KW-0808">Transferase</keyword>
<dbReference type="CAZy" id="GT4">
    <property type="family name" value="Glycosyltransferase Family 4"/>
</dbReference>
<dbReference type="Proteomes" id="UP000007753">
    <property type="component" value="Chromosome 1"/>
</dbReference>
<evidence type="ECO:0000313" key="5">
    <source>
        <dbReference type="Proteomes" id="UP000007753"/>
    </source>
</evidence>
<dbReference type="eggNOG" id="COG0438">
    <property type="taxonomic scope" value="Bacteria"/>
</dbReference>
<organism evidence="4 5">
    <name type="scientific">Sphingobium indicum (strain DSM 16413 / CCM 7287 / MTCC 6362 / UT26 / NBRC 101211 / UT26S)</name>
    <name type="common">Sphingobium japonicum</name>
    <dbReference type="NCBI Taxonomy" id="452662"/>
    <lineage>
        <taxon>Bacteria</taxon>
        <taxon>Pseudomonadati</taxon>
        <taxon>Pseudomonadota</taxon>
        <taxon>Alphaproteobacteria</taxon>
        <taxon>Sphingomonadales</taxon>
        <taxon>Sphingomonadaceae</taxon>
        <taxon>Sphingobium</taxon>
    </lineage>
</organism>
<dbReference type="STRING" id="452662.SJA_C1-30250"/>